<dbReference type="EMBL" id="VSRR010001951">
    <property type="protein sequence ID" value="MPC28690.1"/>
    <property type="molecule type" value="Genomic_DNA"/>
</dbReference>
<gene>
    <name evidence="1" type="ORF">E2C01_021900</name>
</gene>
<sequence length="99" mass="11128">MVVFSIQMQESNVQWSLCCLSTQLAHYKLWFALDHHYTSLIITPVYKILNSTTNIVKGSFLAQLFMVQMVGSKCGGIHQVCGGVCRLLDRGRAVDHLQV</sequence>
<proteinExistence type="predicted"/>
<protein>
    <submittedName>
        <fullName evidence="1">Uncharacterized protein</fullName>
    </submittedName>
</protein>
<organism evidence="1 2">
    <name type="scientific">Portunus trituberculatus</name>
    <name type="common">Swimming crab</name>
    <name type="synonym">Neptunus trituberculatus</name>
    <dbReference type="NCBI Taxonomy" id="210409"/>
    <lineage>
        <taxon>Eukaryota</taxon>
        <taxon>Metazoa</taxon>
        <taxon>Ecdysozoa</taxon>
        <taxon>Arthropoda</taxon>
        <taxon>Crustacea</taxon>
        <taxon>Multicrustacea</taxon>
        <taxon>Malacostraca</taxon>
        <taxon>Eumalacostraca</taxon>
        <taxon>Eucarida</taxon>
        <taxon>Decapoda</taxon>
        <taxon>Pleocyemata</taxon>
        <taxon>Brachyura</taxon>
        <taxon>Eubrachyura</taxon>
        <taxon>Portunoidea</taxon>
        <taxon>Portunidae</taxon>
        <taxon>Portuninae</taxon>
        <taxon>Portunus</taxon>
    </lineage>
</organism>
<keyword evidence="2" id="KW-1185">Reference proteome</keyword>
<evidence type="ECO:0000313" key="2">
    <source>
        <dbReference type="Proteomes" id="UP000324222"/>
    </source>
</evidence>
<evidence type="ECO:0000313" key="1">
    <source>
        <dbReference type="EMBL" id="MPC28690.1"/>
    </source>
</evidence>
<reference evidence="1 2" key="1">
    <citation type="submission" date="2019-05" db="EMBL/GenBank/DDBJ databases">
        <title>Another draft genome of Portunus trituberculatus and its Hox gene families provides insights of decapod evolution.</title>
        <authorList>
            <person name="Jeong J.-H."/>
            <person name="Song I."/>
            <person name="Kim S."/>
            <person name="Choi T."/>
            <person name="Kim D."/>
            <person name="Ryu S."/>
            <person name="Kim W."/>
        </authorList>
    </citation>
    <scope>NUCLEOTIDE SEQUENCE [LARGE SCALE GENOMIC DNA]</scope>
    <source>
        <tissue evidence="1">Muscle</tissue>
    </source>
</reference>
<dbReference type="AlphaFoldDB" id="A0A5B7E400"/>
<dbReference type="Proteomes" id="UP000324222">
    <property type="component" value="Unassembled WGS sequence"/>
</dbReference>
<comment type="caution">
    <text evidence="1">The sequence shown here is derived from an EMBL/GenBank/DDBJ whole genome shotgun (WGS) entry which is preliminary data.</text>
</comment>
<name>A0A5B7E400_PORTR</name>
<accession>A0A5B7E400</accession>